<dbReference type="AlphaFoldDB" id="A0A1B6D159"/>
<feature type="compositionally biased region" description="Basic residues" evidence="1">
    <location>
        <begin position="374"/>
        <end position="392"/>
    </location>
</feature>
<name>A0A1B6D159_9HEMI</name>
<dbReference type="GO" id="GO:0000027">
    <property type="term" value="P:ribosomal large subunit assembly"/>
    <property type="evidence" value="ECO:0007669"/>
    <property type="project" value="TreeGrafter"/>
</dbReference>
<dbReference type="GO" id="GO:0019843">
    <property type="term" value="F:rRNA binding"/>
    <property type="evidence" value="ECO:0007669"/>
    <property type="project" value="InterPro"/>
</dbReference>
<organism evidence="3">
    <name type="scientific">Clastoptera arizonana</name>
    <name type="common">Arizona spittle bug</name>
    <dbReference type="NCBI Taxonomy" id="38151"/>
    <lineage>
        <taxon>Eukaryota</taxon>
        <taxon>Metazoa</taxon>
        <taxon>Ecdysozoa</taxon>
        <taxon>Arthropoda</taxon>
        <taxon>Hexapoda</taxon>
        <taxon>Insecta</taxon>
        <taxon>Pterygota</taxon>
        <taxon>Neoptera</taxon>
        <taxon>Paraneoptera</taxon>
        <taxon>Hemiptera</taxon>
        <taxon>Auchenorrhyncha</taxon>
        <taxon>Cercopoidea</taxon>
        <taxon>Clastopteridae</taxon>
        <taxon>Clastoptera</taxon>
    </lineage>
</organism>
<dbReference type="EMBL" id="GEDC01017884">
    <property type="protein sequence ID" value="JAS19414.1"/>
    <property type="molecule type" value="Transcribed_RNA"/>
</dbReference>
<feature type="region of interest" description="Disordered" evidence="1">
    <location>
        <begin position="151"/>
        <end position="171"/>
    </location>
</feature>
<evidence type="ECO:0000313" key="3">
    <source>
        <dbReference type="EMBL" id="JAS19414.1"/>
    </source>
</evidence>
<dbReference type="SMART" id="SM00879">
    <property type="entry name" value="Brix"/>
    <property type="match status" value="1"/>
</dbReference>
<reference evidence="3" key="1">
    <citation type="submission" date="2015-12" db="EMBL/GenBank/DDBJ databases">
        <title>De novo transcriptome assembly of four potential Pierce s Disease insect vectors from Arizona vineyards.</title>
        <authorList>
            <person name="Tassone E.E."/>
        </authorList>
    </citation>
    <scope>NUCLEOTIDE SEQUENCE</scope>
</reference>
<dbReference type="InterPro" id="IPR045112">
    <property type="entry name" value="PPAN-like"/>
</dbReference>
<sequence length="392" mass="45795">MFTSTQQGSYVRFSRFPRGPTLTFRLQSYCSSREVIALQKKQYAFNKEFKHSPLVVLNSFSGEGAQFKLMTSMFQNMFPTINLNKINLDTVRRCVLFNYNKESKTIDFRHYGIRVAPVGLSRGVKKIVQSKIPNLSKYNDVSDYIMRDDLSESEAEDDPDSHVTLPQKLSSRGNLAASQSAIRLHELGPRLSLQLIKVEDGLLDGEVLFHELVYKTEEEKILINKLREERKRLKEKRKREQEINKAQKEKKKEELKQKSLEGMKKKMPKELESDTLMAKAVNECEEQDDESDSEWYRKEVGEEPDEGLFDGNQTQNRGIKRKFNPAEVMRKRQKFESKKRKETNEFKEKNVSRKSDFKQKGFKGRNKQMPSSRKQGHKKRVIGSKVKKGRRH</sequence>
<feature type="region of interest" description="Disordered" evidence="1">
    <location>
        <begin position="283"/>
        <end position="392"/>
    </location>
</feature>
<feature type="domain" description="Brix" evidence="2">
    <location>
        <begin position="1"/>
        <end position="204"/>
    </location>
</feature>
<dbReference type="PANTHER" id="PTHR12661">
    <property type="entry name" value="PETER PAN-RELATED"/>
    <property type="match status" value="1"/>
</dbReference>
<dbReference type="PROSITE" id="PS50833">
    <property type="entry name" value="BRIX"/>
    <property type="match status" value="1"/>
</dbReference>
<dbReference type="Pfam" id="PF04427">
    <property type="entry name" value="Brix"/>
    <property type="match status" value="1"/>
</dbReference>
<feature type="compositionally biased region" description="Acidic residues" evidence="1">
    <location>
        <begin position="283"/>
        <end position="293"/>
    </location>
</feature>
<gene>
    <name evidence="3" type="ORF">g.6762</name>
</gene>
<dbReference type="GO" id="GO:0006364">
    <property type="term" value="P:rRNA processing"/>
    <property type="evidence" value="ECO:0007669"/>
    <property type="project" value="InterPro"/>
</dbReference>
<proteinExistence type="predicted"/>
<dbReference type="GO" id="GO:0030687">
    <property type="term" value="C:preribosome, large subunit precursor"/>
    <property type="evidence" value="ECO:0007669"/>
    <property type="project" value="TreeGrafter"/>
</dbReference>
<dbReference type="PANTHER" id="PTHR12661:SF5">
    <property type="entry name" value="SUPPRESSOR OF SWI4 1 HOMOLOG"/>
    <property type="match status" value="1"/>
</dbReference>
<accession>A0A1B6D159</accession>
<dbReference type="InterPro" id="IPR007109">
    <property type="entry name" value="Brix"/>
</dbReference>
<evidence type="ECO:0000256" key="1">
    <source>
        <dbReference type="SAM" id="MobiDB-lite"/>
    </source>
</evidence>
<evidence type="ECO:0000259" key="2">
    <source>
        <dbReference type="PROSITE" id="PS50833"/>
    </source>
</evidence>
<protein>
    <recommendedName>
        <fullName evidence="2">Brix domain-containing protein</fullName>
    </recommendedName>
</protein>
<feature type="region of interest" description="Disordered" evidence="1">
    <location>
        <begin position="233"/>
        <end position="270"/>
    </location>
</feature>
<feature type="compositionally biased region" description="Basic and acidic residues" evidence="1">
    <location>
        <begin position="342"/>
        <end position="359"/>
    </location>
</feature>